<feature type="transmembrane region" description="Helical" evidence="6">
    <location>
        <begin position="355"/>
        <end position="374"/>
    </location>
</feature>
<organism evidence="8 9">
    <name type="scientific">Sphenostylis stenocarpa</name>
    <dbReference type="NCBI Taxonomy" id="92480"/>
    <lineage>
        <taxon>Eukaryota</taxon>
        <taxon>Viridiplantae</taxon>
        <taxon>Streptophyta</taxon>
        <taxon>Embryophyta</taxon>
        <taxon>Tracheophyta</taxon>
        <taxon>Spermatophyta</taxon>
        <taxon>Magnoliopsida</taxon>
        <taxon>eudicotyledons</taxon>
        <taxon>Gunneridae</taxon>
        <taxon>Pentapetalae</taxon>
        <taxon>rosids</taxon>
        <taxon>fabids</taxon>
        <taxon>Fabales</taxon>
        <taxon>Fabaceae</taxon>
        <taxon>Papilionoideae</taxon>
        <taxon>50 kb inversion clade</taxon>
        <taxon>NPAAA clade</taxon>
        <taxon>indigoferoid/millettioid clade</taxon>
        <taxon>Phaseoleae</taxon>
        <taxon>Sphenostylis</taxon>
    </lineage>
</organism>
<keyword evidence="3 6" id="KW-0812">Transmembrane</keyword>
<dbReference type="Proteomes" id="UP001189624">
    <property type="component" value="Chromosome 10"/>
</dbReference>
<feature type="transmembrane region" description="Helical" evidence="6">
    <location>
        <begin position="138"/>
        <end position="160"/>
    </location>
</feature>
<feature type="transmembrane region" description="Helical" evidence="6">
    <location>
        <begin position="394"/>
        <end position="415"/>
    </location>
</feature>
<evidence type="ECO:0000256" key="1">
    <source>
        <dbReference type="ARBA" id="ARBA00004141"/>
    </source>
</evidence>
<feature type="transmembrane region" description="Helical" evidence="6">
    <location>
        <begin position="536"/>
        <end position="557"/>
    </location>
</feature>
<evidence type="ECO:0000256" key="2">
    <source>
        <dbReference type="ARBA" id="ARBA00010199"/>
    </source>
</evidence>
<feature type="transmembrane region" description="Helical" evidence="6">
    <location>
        <begin position="212"/>
        <end position="234"/>
    </location>
</feature>
<feature type="region of interest" description="Disordered" evidence="7">
    <location>
        <begin position="578"/>
        <end position="615"/>
    </location>
</feature>
<keyword evidence="4 6" id="KW-1133">Transmembrane helix</keyword>
<dbReference type="EMBL" id="OY731407">
    <property type="protein sequence ID" value="CAJ1977099.1"/>
    <property type="molecule type" value="Genomic_DNA"/>
</dbReference>
<sequence>MYATNSLCKDLTIYSYIFLFPPKIPYKSIARTQAFAESLTILSLYIFNSTFTCSLNHSLLLTQKSETKRHLTSHLPCKPNNSTQEYLVSMKLPETEQTDMTITNPLIQKGIIIASQEEKYSTAMQAHVFKEVISLAKIALPMILTGLLLYCRSMISMLFLGHLGELALAGGSLALGFANITGYSILSGLAVGMEPICGQAYGAKKFTLLGLCLQRTILLLLFTSLPISLLWLYMKHILLLCGQNEDIATQAQSYLLYSIPDLLTQSFLHPLRIYLRSQSITLPLTLCATLSILLHVPINYLLVSHLNLGIKGVALSGVWTNVNLVASLILYIVFSGTHKKTWGGFSFECFTQWKSLLSLAIPSCISVCLEWWWYEIMILLCGLLVNPRATVASMGILIQTTSLLYIFPSSISFSVSTRVGNKLGAQKPSKARLSAIVGLSCSFMLGILALVFTIVVRNIWASMFTQDKEIITLTSLVLPIIGLCELGNCPQTTGCGVLRGTARPKVGANINLGCFYLVGMPVAIWLGFFAGFDFQGLWVGLLAAQGSCAVTMLVVLSRTDWDAEALRAKKLTSVVVDHDGDDSKEVGAEKPSKAEIKEDSLLSLADSDKDKQSWV</sequence>
<dbReference type="GO" id="GO:1990961">
    <property type="term" value="P:xenobiotic detoxification by transmembrane export across the plasma membrane"/>
    <property type="evidence" value="ECO:0007669"/>
    <property type="project" value="InterPro"/>
</dbReference>
<feature type="transmembrane region" description="Helical" evidence="6">
    <location>
        <begin position="166"/>
        <end position="191"/>
    </location>
</feature>
<proteinExistence type="inferred from homology"/>
<evidence type="ECO:0000256" key="4">
    <source>
        <dbReference type="ARBA" id="ARBA00022989"/>
    </source>
</evidence>
<dbReference type="InterPro" id="IPR045069">
    <property type="entry name" value="MATE_euk"/>
</dbReference>
<feature type="transmembrane region" description="Helical" evidence="6">
    <location>
        <begin position="470"/>
        <end position="489"/>
    </location>
</feature>
<feature type="transmembrane region" description="Helical" evidence="6">
    <location>
        <begin position="510"/>
        <end position="530"/>
    </location>
</feature>
<feature type="transmembrane region" description="Helical" evidence="6">
    <location>
        <begin position="436"/>
        <end position="458"/>
    </location>
</feature>
<name>A0AA86W2B6_9FABA</name>
<evidence type="ECO:0000313" key="8">
    <source>
        <dbReference type="EMBL" id="CAJ1977099.1"/>
    </source>
</evidence>
<comment type="subcellular location">
    <subcellularLocation>
        <location evidence="1">Membrane</location>
        <topology evidence="1">Multi-pass membrane protein</topology>
    </subcellularLocation>
</comment>
<dbReference type="CDD" id="cd13132">
    <property type="entry name" value="MATE_eukaryotic"/>
    <property type="match status" value="1"/>
</dbReference>
<comment type="similarity">
    <text evidence="2 6">Belongs to the multi antimicrobial extrusion (MATE) (TC 2.A.66.1) family.</text>
</comment>
<keyword evidence="5 6" id="KW-0472">Membrane</keyword>
<dbReference type="NCBIfam" id="TIGR00797">
    <property type="entry name" value="matE"/>
    <property type="match status" value="1"/>
</dbReference>
<accession>A0AA86W2B6</accession>
<feature type="transmembrane region" description="Helical" evidence="6">
    <location>
        <begin position="314"/>
        <end position="334"/>
    </location>
</feature>
<dbReference type="InterPro" id="IPR002528">
    <property type="entry name" value="MATE_fam"/>
</dbReference>
<dbReference type="GO" id="GO:0015297">
    <property type="term" value="F:antiporter activity"/>
    <property type="evidence" value="ECO:0007669"/>
    <property type="project" value="InterPro"/>
</dbReference>
<evidence type="ECO:0000313" key="9">
    <source>
        <dbReference type="Proteomes" id="UP001189624"/>
    </source>
</evidence>
<protein>
    <recommendedName>
        <fullName evidence="6">Protein DETOXIFICATION</fullName>
    </recommendedName>
    <alternativeName>
        <fullName evidence="6">Multidrug and toxic compound extrusion protein</fullName>
    </alternativeName>
</protein>
<evidence type="ECO:0000256" key="6">
    <source>
        <dbReference type="RuleBase" id="RU004914"/>
    </source>
</evidence>
<evidence type="ECO:0000256" key="7">
    <source>
        <dbReference type="SAM" id="MobiDB-lite"/>
    </source>
</evidence>
<dbReference type="Gramene" id="rna-AYBTSS11_LOCUS29246">
    <property type="protein sequence ID" value="CAJ1977099.1"/>
    <property type="gene ID" value="gene-AYBTSS11_LOCUS29246"/>
</dbReference>
<dbReference type="GO" id="GO:0016020">
    <property type="term" value="C:membrane"/>
    <property type="evidence" value="ECO:0007669"/>
    <property type="project" value="UniProtKB-SubCell"/>
</dbReference>
<gene>
    <name evidence="8" type="ORF">AYBTSS11_LOCUS29246</name>
</gene>
<evidence type="ECO:0000256" key="5">
    <source>
        <dbReference type="ARBA" id="ARBA00023136"/>
    </source>
</evidence>
<dbReference type="Pfam" id="PF01554">
    <property type="entry name" value="MatE"/>
    <property type="match status" value="2"/>
</dbReference>
<keyword evidence="9" id="KW-1185">Reference proteome</keyword>
<dbReference type="GO" id="GO:0042910">
    <property type="term" value="F:xenobiotic transmembrane transporter activity"/>
    <property type="evidence" value="ECO:0007669"/>
    <property type="project" value="InterPro"/>
</dbReference>
<dbReference type="AlphaFoldDB" id="A0AA86W2B6"/>
<feature type="transmembrane region" description="Helical" evidence="6">
    <location>
        <begin position="282"/>
        <end position="302"/>
    </location>
</feature>
<evidence type="ECO:0000256" key="3">
    <source>
        <dbReference type="ARBA" id="ARBA00022692"/>
    </source>
</evidence>
<dbReference type="PANTHER" id="PTHR11206">
    <property type="entry name" value="MULTIDRUG RESISTANCE PROTEIN"/>
    <property type="match status" value="1"/>
</dbReference>
<reference evidence="8" key="1">
    <citation type="submission" date="2023-10" db="EMBL/GenBank/DDBJ databases">
        <authorList>
            <person name="Domelevo Entfellner J.-B."/>
        </authorList>
    </citation>
    <scope>NUCLEOTIDE SEQUENCE</scope>
</reference>